<dbReference type="SMART" id="SM00612">
    <property type="entry name" value="Kelch"/>
    <property type="match status" value="4"/>
</dbReference>
<evidence type="ECO:0000256" key="3">
    <source>
        <dbReference type="ARBA" id="ARBA00022692"/>
    </source>
</evidence>
<evidence type="ECO:0000259" key="12">
    <source>
        <dbReference type="PROSITE" id="PS51847"/>
    </source>
</evidence>
<evidence type="ECO:0000256" key="9">
    <source>
        <dbReference type="ARBA" id="ARBA00023121"/>
    </source>
</evidence>
<keyword evidence="5" id="KW-0677">Repeat</keyword>
<dbReference type="PROSITE" id="PS50004">
    <property type="entry name" value="C2"/>
    <property type="match status" value="1"/>
</dbReference>
<dbReference type="Pfam" id="PF17047">
    <property type="entry name" value="SMP_LBD"/>
    <property type="match status" value="1"/>
</dbReference>
<keyword evidence="4" id="KW-0479">Metal-binding</keyword>
<dbReference type="InterPro" id="IPR015915">
    <property type="entry name" value="Kelch-typ_b-propeller"/>
</dbReference>
<dbReference type="CDD" id="cd00030">
    <property type="entry name" value="C2"/>
    <property type="match status" value="1"/>
</dbReference>
<keyword evidence="8" id="KW-0445">Lipid transport</keyword>
<evidence type="ECO:0000256" key="7">
    <source>
        <dbReference type="ARBA" id="ARBA00022989"/>
    </source>
</evidence>
<reference evidence="13 14" key="1">
    <citation type="submission" date="2024-02" db="EMBL/GenBank/DDBJ databases">
        <authorList>
            <person name="Chen Y."/>
            <person name="Shah S."/>
            <person name="Dougan E. K."/>
            <person name="Thang M."/>
            <person name="Chan C."/>
        </authorList>
    </citation>
    <scope>NUCLEOTIDE SEQUENCE [LARGE SCALE GENOMIC DNA]</scope>
</reference>
<keyword evidence="9" id="KW-0446">Lipid-binding</keyword>
<evidence type="ECO:0000256" key="8">
    <source>
        <dbReference type="ARBA" id="ARBA00023055"/>
    </source>
</evidence>
<evidence type="ECO:0000256" key="4">
    <source>
        <dbReference type="ARBA" id="ARBA00022723"/>
    </source>
</evidence>
<dbReference type="SMART" id="SM00239">
    <property type="entry name" value="C2"/>
    <property type="match status" value="1"/>
</dbReference>
<evidence type="ECO:0000259" key="11">
    <source>
        <dbReference type="PROSITE" id="PS50004"/>
    </source>
</evidence>
<comment type="subcellular location">
    <subcellularLocation>
        <location evidence="1">Membrane</location>
    </subcellularLocation>
</comment>
<feature type="domain" description="C2" evidence="11">
    <location>
        <begin position="273"/>
        <end position="394"/>
    </location>
</feature>
<keyword evidence="10" id="KW-0472">Membrane</keyword>
<evidence type="ECO:0000256" key="6">
    <source>
        <dbReference type="ARBA" id="ARBA00022837"/>
    </source>
</evidence>
<gene>
    <name evidence="13" type="ORF">SCF082_LOCUS16164</name>
</gene>
<organism evidence="13 14">
    <name type="scientific">Durusdinium trenchii</name>
    <dbReference type="NCBI Taxonomy" id="1381693"/>
    <lineage>
        <taxon>Eukaryota</taxon>
        <taxon>Sar</taxon>
        <taxon>Alveolata</taxon>
        <taxon>Dinophyceae</taxon>
        <taxon>Suessiales</taxon>
        <taxon>Symbiodiniaceae</taxon>
        <taxon>Durusdinium</taxon>
    </lineage>
</organism>
<dbReference type="SUPFAM" id="SSF49562">
    <property type="entry name" value="C2 domain (Calcium/lipid-binding domain, CaLB)"/>
    <property type="match status" value="1"/>
</dbReference>
<accession>A0ABP0KB30</accession>
<evidence type="ECO:0000256" key="10">
    <source>
        <dbReference type="ARBA" id="ARBA00023136"/>
    </source>
</evidence>
<keyword evidence="3" id="KW-0812">Transmembrane</keyword>
<keyword evidence="14" id="KW-1185">Reference proteome</keyword>
<dbReference type="Proteomes" id="UP001642464">
    <property type="component" value="Unassembled WGS sequence"/>
</dbReference>
<evidence type="ECO:0000256" key="5">
    <source>
        <dbReference type="ARBA" id="ARBA00022737"/>
    </source>
</evidence>
<keyword evidence="6" id="KW-0106">Calcium</keyword>
<feature type="domain" description="SMP-LTD" evidence="12">
    <location>
        <begin position="82"/>
        <end position="266"/>
    </location>
</feature>
<dbReference type="CDD" id="cd21670">
    <property type="entry name" value="SMP_ESyt"/>
    <property type="match status" value="1"/>
</dbReference>
<name>A0ABP0KB30_9DINO</name>
<evidence type="ECO:0000256" key="2">
    <source>
        <dbReference type="ARBA" id="ARBA00022448"/>
    </source>
</evidence>
<dbReference type="InterPro" id="IPR035892">
    <property type="entry name" value="C2_domain_sf"/>
</dbReference>
<keyword evidence="2" id="KW-0813">Transport</keyword>
<dbReference type="EMBL" id="CAXAMM010010435">
    <property type="protein sequence ID" value="CAK9023332.1"/>
    <property type="molecule type" value="Genomic_DNA"/>
</dbReference>
<dbReference type="Pfam" id="PF01344">
    <property type="entry name" value="Kelch_1"/>
    <property type="match status" value="2"/>
</dbReference>
<evidence type="ECO:0000313" key="13">
    <source>
        <dbReference type="EMBL" id="CAK9023332.1"/>
    </source>
</evidence>
<comment type="caution">
    <text evidence="13">The sequence shown here is derived from an EMBL/GenBank/DDBJ whole genome shotgun (WGS) entry which is preliminary data.</text>
</comment>
<dbReference type="PROSITE" id="PS51847">
    <property type="entry name" value="SMP"/>
    <property type="match status" value="1"/>
</dbReference>
<evidence type="ECO:0000256" key="1">
    <source>
        <dbReference type="ARBA" id="ARBA00004370"/>
    </source>
</evidence>
<sequence length="1057" mass="117731">MGSVVTHCCRREVPDANDLKNDRPVITGGLLSGAAPPALLLQTPLEVERCDEPRAVRPKTRTSFAAGRSVTEQLGFSLYEALPSETQWLNEAVDRLWEYIEQAIRKLLQEDITKKIREDSEQSLLKTFEFTSCNFGRARPKFGQMKVRSKGNLLEFFLELDWDAPESDIAVSLGSMKLGMQHLKLTGSLLLVFSPLLEKLPLVGGLSVTFPDIPEFSWTWTGSAGLGIRSIAATLDQVMALDINKKIVQAIFEQLVVPNRVYVDIAQLAQERQLPKEERIENYRSPDPIGVLYITIWEARDLPAADISLRGSSSDPYVVVKVGNNSWQTIKRTRTLRPVWGPAHSMDFLVFHMEQHVCVDVFDSDMLSFDDLLGYVCTTNTRRPRISDVIPEVGEEDTREWDLHNKHGKLGGKLKMTCRFRELRDISERAFVEPQWLTCNNCQDPLQESKSLRACSLCGSRPSSQFLRCGSCFSANDARFECAKDNFRCCSQCWQERRPAAAMLRVCLREGLVPADDVLDGAGVALGVKVEGTTQWSAPGVRPTYDNMAEKSEAQRWIRNLCESFDKASVAKCLEISAEQVQEAVNKAKDRDETRASDLIGHEAVIWDHALHFLVRDPHEELQATVIYQGKSRTADQVPLFPKKVRESLRVSRGDRGAARADRRGLPMSEEPLEVTWTINLDSARTASIFADASVCQSLLTQLLPAETETSPELLGGLRAWRALVQAHAPPQLVCIGGYNSMWNRHEFVLQEGDARGCEDSSEVVCSLRGAEASDRWRCILPPMQQKRADVAVVGSSPKILFALGGRNGEQRHASVERLDLVQWQLHGQGWEMMPPMLQDRSGLAASVVAEGLVVAGGRSSLKGVLRDAEYCDLRHAGSFVPISPMHSPREYAAAAAVGDEFWVLGGGENCRSSSVEIWDAGASHWRPGPEMREKRYGASAVWHHGRLYVVGGSHHFRKRKLSVLESLDPREGLWECYDLQALDGPGYQSSLWGTGVAALDQSLYICGGAFRDLEESLTTVYRLDLRTMQLSRLNREAPGAACLLQVPRWCGGACIV</sequence>
<dbReference type="PANTHER" id="PTHR45761:SF1">
    <property type="entry name" value="EXTENDED SYNAPTOTAGMIN-LIKE PROTEIN 2, ISOFORM C"/>
    <property type="match status" value="1"/>
</dbReference>
<dbReference type="InterPro" id="IPR039010">
    <property type="entry name" value="Synaptotagmin_SMP"/>
</dbReference>
<dbReference type="InterPro" id="IPR000008">
    <property type="entry name" value="C2_dom"/>
</dbReference>
<dbReference type="InterPro" id="IPR006652">
    <property type="entry name" value="Kelch_1"/>
</dbReference>
<proteinExistence type="predicted"/>
<dbReference type="PANTHER" id="PTHR45761">
    <property type="entry name" value="EXTENDED SYNAPTOTAGMIN-LIKE PROTEIN 2, ISOFORM C"/>
    <property type="match status" value="1"/>
</dbReference>
<dbReference type="Pfam" id="PF00168">
    <property type="entry name" value="C2"/>
    <property type="match status" value="1"/>
</dbReference>
<dbReference type="InterPro" id="IPR031468">
    <property type="entry name" value="SMP_LBD"/>
</dbReference>
<evidence type="ECO:0000313" key="14">
    <source>
        <dbReference type="Proteomes" id="UP001642464"/>
    </source>
</evidence>
<dbReference type="Gene3D" id="2.120.10.80">
    <property type="entry name" value="Kelch-type beta propeller"/>
    <property type="match status" value="1"/>
</dbReference>
<dbReference type="InterPro" id="IPR051634">
    <property type="entry name" value="Extended_Synaptotagmin"/>
</dbReference>
<keyword evidence="7" id="KW-1133">Transmembrane helix</keyword>
<protein>
    <submittedName>
        <fullName evidence="13">Extended synaptotagmin-3 (E-Syt3)</fullName>
    </submittedName>
</protein>
<dbReference type="SUPFAM" id="SSF117281">
    <property type="entry name" value="Kelch motif"/>
    <property type="match status" value="1"/>
</dbReference>
<dbReference type="Gene3D" id="2.60.40.150">
    <property type="entry name" value="C2 domain"/>
    <property type="match status" value="1"/>
</dbReference>